<keyword evidence="1" id="KW-0812">Transmembrane</keyword>
<proteinExistence type="predicted"/>
<feature type="transmembrane region" description="Helical" evidence="1">
    <location>
        <begin position="272"/>
        <end position="291"/>
    </location>
</feature>
<evidence type="ECO:0000313" key="3">
    <source>
        <dbReference type="Proteomes" id="UP000002899"/>
    </source>
</evidence>
<gene>
    <name evidence="2" type="ORF">BmR1_04g05115</name>
</gene>
<dbReference type="Proteomes" id="UP000002899">
    <property type="component" value="Chromosome IV"/>
</dbReference>
<reference evidence="2 3" key="1">
    <citation type="journal article" date="2012" name="Nucleic Acids Res.">
        <title>Sequencing of the smallest Apicomplexan genome from the human pathogen Babesia microti.</title>
        <authorList>
            <person name="Cornillot E."/>
            <person name="Hadj-Kaddour K."/>
            <person name="Dassouli A."/>
            <person name="Noel B."/>
            <person name="Ranwez V."/>
            <person name="Vacherie B."/>
            <person name="Augagneur Y."/>
            <person name="Bres V."/>
            <person name="Duclos A."/>
            <person name="Randazzo S."/>
            <person name="Carcy B."/>
            <person name="Debierre-Grockiego F."/>
            <person name="Delbecq S."/>
            <person name="Moubri-Menage K."/>
            <person name="Shams-Eldin H."/>
            <person name="Usmani-Brown S."/>
            <person name="Bringaud F."/>
            <person name="Wincker P."/>
            <person name="Vivares C.P."/>
            <person name="Schwarz R.T."/>
            <person name="Schetters T.P."/>
            <person name="Krause P.J."/>
            <person name="Gorenflot A."/>
            <person name="Berry V."/>
            <person name="Barbe V."/>
            <person name="Ben Mamoun C."/>
        </authorList>
    </citation>
    <scope>NUCLEOTIDE SEQUENCE [LARGE SCALE GENOMIC DNA]</scope>
    <source>
        <strain evidence="2 3">RI</strain>
    </source>
</reference>
<dbReference type="EMBL" id="LN871599">
    <property type="protein sequence ID" value="CCF75221.1"/>
    <property type="molecule type" value="Genomic_DNA"/>
</dbReference>
<dbReference type="KEGG" id="bmic:BmR1_04g05115"/>
<sequence>MSLGWEFEVFDKTDKLEDNFNNVFVKAKSVIYDKLERITNKSVTKKIMAILQKSRNIYNKLLDKLRGLNNIAILSTESVPNKETMSQQSTKCFNLTSADSLEFQYVSSGKVIGLKTALDISARLFCLCWIIGTMFYNMAQALWLTLVLFIPLISPIINDSSNSNDCTSSDGGYKNFNWKCGLFAYYIHITLLYLPLPKSLSPYRIIYISARNGFFKSLYTFLNSIVFIPKELLEFLKFYSYGGFYSKTTSYEPISRLVSIAEDTKNPAAYELALNLFLLYPFWFVIFWVNLPESLTSLHAHEKSSQTGTRGLTK</sequence>
<keyword evidence="1" id="KW-0472">Membrane</keyword>
<dbReference type="RefSeq" id="XP_012649629.1">
    <property type="nucleotide sequence ID" value="XM_012794175.1"/>
</dbReference>
<dbReference type="GeneID" id="24425667"/>
<reference evidence="2 3" key="2">
    <citation type="journal article" date="2013" name="PLoS ONE">
        <title>Whole genome mapping and re-organization of the nuclear and mitochondrial genomes of Babesia microti isolates.</title>
        <authorList>
            <person name="Cornillot E."/>
            <person name="Dassouli A."/>
            <person name="Garg A."/>
            <person name="Pachikara N."/>
            <person name="Randazzo S."/>
            <person name="Depoix D."/>
            <person name="Carcy B."/>
            <person name="Delbecq S."/>
            <person name="Frutos R."/>
            <person name="Silva J.C."/>
            <person name="Sutton R."/>
            <person name="Krause P.J."/>
            <person name="Mamoun C.B."/>
        </authorList>
    </citation>
    <scope>NUCLEOTIDE SEQUENCE [LARGE SCALE GENOMIC DNA]</scope>
    <source>
        <strain evidence="2 3">RI</strain>
    </source>
</reference>
<reference evidence="2 3" key="3">
    <citation type="journal article" date="2016" name="Sci. Rep.">
        <title>Genome-wide diversity and gene expression profiling of Babesia microti isolates identify polymorphic genes that mediate host-pathogen interactions.</title>
        <authorList>
            <person name="Silva J.C."/>
            <person name="Cornillot E."/>
            <person name="McCracken C."/>
            <person name="Usmani-Brown S."/>
            <person name="Dwivedi A."/>
            <person name="Ifeonu O.O."/>
            <person name="Crabtree J."/>
            <person name="Gotia H.T."/>
            <person name="Virji A.Z."/>
            <person name="Reynes C."/>
            <person name="Colinge J."/>
            <person name="Kumar V."/>
            <person name="Lawres L."/>
            <person name="Pazzi J.E."/>
            <person name="Pablo J.V."/>
            <person name="Hung C."/>
            <person name="Brancato J."/>
            <person name="Kumari P."/>
            <person name="Orvis J."/>
            <person name="Tretina K."/>
            <person name="Chibucos M."/>
            <person name="Ott S."/>
            <person name="Sadzewicz L."/>
            <person name="Sengamalay N."/>
            <person name="Shetty A.C."/>
            <person name="Su Q."/>
            <person name="Tallon L."/>
            <person name="Fraser C.M."/>
            <person name="Frutos R."/>
            <person name="Molina D.M."/>
            <person name="Krause P.J."/>
            <person name="Ben Mamoun C."/>
        </authorList>
    </citation>
    <scope>NUCLEOTIDE SEQUENCE [LARGE SCALE GENOMIC DNA]</scope>
    <source>
        <strain evidence="2 3">RI</strain>
    </source>
</reference>
<keyword evidence="1" id="KW-1133">Transmembrane helix</keyword>
<dbReference type="VEuPathDB" id="PiroplasmaDB:BmR1_04g05115"/>
<protein>
    <submittedName>
        <fullName evidence="2">Uncharacterized protein</fullName>
    </submittedName>
</protein>
<evidence type="ECO:0000313" key="2">
    <source>
        <dbReference type="EMBL" id="CCF75221.1"/>
    </source>
</evidence>
<organism evidence="2 3">
    <name type="scientific">Babesia microti (strain RI)</name>
    <dbReference type="NCBI Taxonomy" id="1133968"/>
    <lineage>
        <taxon>Eukaryota</taxon>
        <taxon>Sar</taxon>
        <taxon>Alveolata</taxon>
        <taxon>Apicomplexa</taxon>
        <taxon>Aconoidasida</taxon>
        <taxon>Piroplasmida</taxon>
        <taxon>Babesiidae</taxon>
        <taxon>Babesia</taxon>
    </lineage>
</organism>
<keyword evidence="3" id="KW-1185">Reference proteome</keyword>
<feature type="transmembrane region" description="Helical" evidence="1">
    <location>
        <begin position="124"/>
        <end position="156"/>
    </location>
</feature>
<name>I7IS12_BABMR</name>
<evidence type="ECO:0000256" key="1">
    <source>
        <dbReference type="SAM" id="Phobius"/>
    </source>
</evidence>
<accession>I7IS12</accession>
<dbReference type="AlphaFoldDB" id="I7IS12"/>